<dbReference type="EMBL" id="BQKY01000008">
    <property type="protein sequence ID" value="GJN90999.1"/>
    <property type="molecule type" value="Genomic_DNA"/>
</dbReference>
<name>A0AAV5GKJ3_9BASI</name>
<organism evidence="2 3">
    <name type="scientific">Rhodotorula paludigena</name>
    <dbReference type="NCBI Taxonomy" id="86838"/>
    <lineage>
        <taxon>Eukaryota</taxon>
        <taxon>Fungi</taxon>
        <taxon>Dikarya</taxon>
        <taxon>Basidiomycota</taxon>
        <taxon>Pucciniomycotina</taxon>
        <taxon>Microbotryomycetes</taxon>
        <taxon>Sporidiobolales</taxon>
        <taxon>Sporidiobolaceae</taxon>
        <taxon>Rhodotorula</taxon>
    </lineage>
</organism>
<evidence type="ECO:0000313" key="2">
    <source>
        <dbReference type="EMBL" id="GJN90999.1"/>
    </source>
</evidence>
<dbReference type="AlphaFoldDB" id="A0AAV5GKJ3"/>
<keyword evidence="3" id="KW-1185">Reference proteome</keyword>
<feature type="compositionally biased region" description="Basic and acidic residues" evidence="1">
    <location>
        <begin position="24"/>
        <end position="35"/>
    </location>
</feature>
<evidence type="ECO:0000313" key="3">
    <source>
        <dbReference type="Proteomes" id="UP001342314"/>
    </source>
</evidence>
<proteinExistence type="predicted"/>
<dbReference type="Proteomes" id="UP001342314">
    <property type="component" value="Unassembled WGS sequence"/>
</dbReference>
<feature type="compositionally biased region" description="Acidic residues" evidence="1">
    <location>
        <begin position="1"/>
        <end position="23"/>
    </location>
</feature>
<protein>
    <submittedName>
        <fullName evidence="2">Uncharacterized protein</fullName>
    </submittedName>
</protein>
<comment type="caution">
    <text evidence="2">The sequence shown here is derived from an EMBL/GenBank/DDBJ whole genome shotgun (WGS) entry which is preliminary data.</text>
</comment>
<reference evidence="2 3" key="1">
    <citation type="submission" date="2021-12" db="EMBL/GenBank/DDBJ databases">
        <title>High titer production of polyol ester of fatty acids by Rhodotorula paludigena BS15 towards product separation-free biomass refinery.</title>
        <authorList>
            <person name="Mano J."/>
            <person name="Ono H."/>
            <person name="Tanaka T."/>
            <person name="Naito K."/>
            <person name="Sushida H."/>
            <person name="Ike M."/>
            <person name="Tokuyasu K."/>
            <person name="Kitaoka M."/>
        </authorList>
    </citation>
    <scope>NUCLEOTIDE SEQUENCE [LARGE SCALE GENOMIC DNA]</scope>
    <source>
        <strain evidence="2 3">BS15</strain>
    </source>
</reference>
<accession>A0AAV5GKJ3</accession>
<feature type="region of interest" description="Disordered" evidence="1">
    <location>
        <begin position="1"/>
        <end position="35"/>
    </location>
</feature>
<evidence type="ECO:0000256" key="1">
    <source>
        <dbReference type="SAM" id="MobiDB-lite"/>
    </source>
</evidence>
<sequence length="213" mass="23850">MELGSEEETETGLSDFEEDEEEETKPRLGRPKETHMWNMRRTSNLQLLVAACGTPLAWTKFSDGETAAEVVSFLATAHAASVSHESPTPAFPSYIAYDRACHVLRHVLSSLRPSSPTSSPVKPLSLPSFLQSTRLIVTAFHKRSHTRDDPFCDEFCNPTPLDGEAPDLVVPFRPAGKRRSKKRGQDDELRTFERAFNTSVRVFPDPRHAVREG</sequence>
<gene>
    <name evidence="2" type="ORF">Rhopal_004013-T1</name>
</gene>